<comment type="caution">
    <text evidence="2">The sequence shown here is derived from an EMBL/GenBank/DDBJ whole genome shotgun (WGS) entry which is preliminary data.</text>
</comment>
<evidence type="ECO:0000313" key="2">
    <source>
        <dbReference type="EMBL" id="MFC6633257.1"/>
    </source>
</evidence>
<protein>
    <submittedName>
        <fullName evidence="2">DUF4136 domain-containing protein</fullName>
    </submittedName>
</protein>
<dbReference type="Proteomes" id="UP001596425">
    <property type="component" value="Unassembled WGS sequence"/>
</dbReference>
<name>A0ABW1YMG2_9GAMM</name>
<organism evidence="2 3">
    <name type="scientific">Microbulbifer taiwanensis</name>
    <dbReference type="NCBI Taxonomy" id="986746"/>
    <lineage>
        <taxon>Bacteria</taxon>
        <taxon>Pseudomonadati</taxon>
        <taxon>Pseudomonadota</taxon>
        <taxon>Gammaproteobacteria</taxon>
        <taxon>Cellvibrionales</taxon>
        <taxon>Microbulbiferaceae</taxon>
        <taxon>Microbulbifer</taxon>
    </lineage>
</organism>
<dbReference type="InterPro" id="IPR025411">
    <property type="entry name" value="DUF4136"/>
</dbReference>
<reference evidence="3" key="1">
    <citation type="journal article" date="2019" name="Int. J. Syst. Evol. Microbiol.">
        <title>The Global Catalogue of Microorganisms (GCM) 10K type strain sequencing project: providing services to taxonomists for standard genome sequencing and annotation.</title>
        <authorList>
            <consortium name="The Broad Institute Genomics Platform"/>
            <consortium name="The Broad Institute Genome Sequencing Center for Infectious Disease"/>
            <person name="Wu L."/>
            <person name="Ma J."/>
        </authorList>
    </citation>
    <scope>NUCLEOTIDE SEQUENCE [LARGE SCALE GENOMIC DNA]</scope>
    <source>
        <strain evidence="3">CGMCC 1.13718</strain>
    </source>
</reference>
<dbReference type="PROSITE" id="PS51257">
    <property type="entry name" value="PROKAR_LIPOPROTEIN"/>
    <property type="match status" value="1"/>
</dbReference>
<sequence length="178" mass="20026">MSAILRAGVTALIVLILAGCVSAPPVAVDYDSQADFSSLHSYYLLDPLATGPVSPLEIKRVKRAADDMLRRRYMSADSPESADFLVRVQLNSVDKVAVYEDHLDLYGGYRYWGFGWRAPLQVRQYRESTLVMDVMSTDNSPLWTGSLRSAVTRLDDPVQKQQRLREEMGLLLSRFPPN</sequence>
<dbReference type="EMBL" id="JBHSVR010000001">
    <property type="protein sequence ID" value="MFC6633257.1"/>
    <property type="molecule type" value="Genomic_DNA"/>
</dbReference>
<evidence type="ECO:0000259" key="1">
    <source>
        <dbReference type="Pfam" id="PF13590"/>
    </source>
</evidence>
<dbReference type="RefSeq" id="WP_193189269.1">
    <property type="nucleotide sequence ID" value="NZ_JACZFR010000006.1"/>
</dbReference>
<gene>
    <name evidence="2" type="ORF">ACFQBM_08200</name>
</gene>
<dbReference type="Pfam" id="PF13590">
    <property type="entry name" value="DUF4136"/>
    <property type="match status" value="1"/>
</dbReference>
<feature type="domain" description="DUF4136" evidence="1">
    <location>
        <begin position="26"/>
        <end position="177"/>
    </location>
</feature>
<evidence type="ECO:0000313" key="3">
    <source>
        <dbReference type="Proteomes" id="UP001596425"/>
    </source>
</evidence>
<keyword evidence="3" id="KW-1185">Reference proteome</keyword>
<proteinExistence type="predicted"/>
<dbReference type="Gene3D" id="3.30.160.670">
    <property type="match status" value="1"/>
</dbReference>
<accession>A0ABW1YMG2</accession>